<feature type="active site" evidence="3">
    <location>
        <position position="48"/>
    </location>
</feature>
<dbReference type="InterPro" id="IPR034164">
    <property type="entry name" value="Pepsin-like_dom"/>
</dbReference>
<dbReference type="OrthoDB" id="771136at2759"/>
<dbReference type="Proteomes" id="UP001140562">
    <property type="component" value="Unassembled WGS sequence"/>
</dbReference>
<evidence type="ECO:0000256" key="1">
    <source>
        <dbReference type="ARBA" id="ARBA00007447"/>
    </source>
</evidence>
<gene>
    <name evidence="8" type="ORF">N0V87_010600</name>
</gene>
<dbReference type="Gene3D" id="2.40.70.10">
    <property type="entry name" value="Acid Proteases"/>
    <property type="match status" value="2"/>
</dbReference>
<evidence type="ECO:0000313" key="8">
    <source>
        <dbReference type="EMBL" id="KAJ4329748.1"/>
    </source>
</evidence>
<dbReference type="PROSITE" id="PS00141">
    <property type="entry name" value="ASP_PROTEASE"/>
    <property type="match status" value="1"/>
</dbReference>
<dbReference type="PANTHER" id="PTHR47966:SF68">
    <property type="entry name" value="PEPTIDASE A1 DOMAIN-CONTAINING PROTEIN"/>
    <property type="match status" value="1"/>
</dbReference>
<feature type="active site" evidence="3">
    <location>
        <position position="272"/>
    </location>
</feature>
<dbReference type="GO" id="GO:0000324">
    <property type="term" value="C:fungal-type vacuole"/>
    <property type="evidence" value="ECO:0007669"/>
    <property type="project" value="TreeGrafter"/>
</dbReference>
<dbReference type="Pfam" id="PF00026">
    <property type="entry name" value="Asp"/>
    <property type="match status" value="2"/>
</dbReference>
<feature type="chain" id="PRO_5040836309" description="Peptidase A1 domain-containing protein" evidence="6">
    <location>
        <begin position="17"/>
        <end position="400"/>
    </location>
</feature>
<feature type="disulfide bond" evidence="4">
    <location>
        <begin position="308"/>
        <end position="345"/>
    </location>
</feature>
<dbReference type="InterPro" id="IPR001969">
    <property type="entry name" value="Aspartic_peptidase_AS"/>
</dbReference>
<keyword evidence="2 5" id="KW-0064">Aspartyl protease</keyword>
<keyword evidence="5" id="KW-0378">Hydrolase</keyword>
<comment type="similarity">
    <text evidence="1 5">Belongs to the peptidase A1 family.</text>
</comment>
<proteinExistence type="inferred from homology"/>
<organism evidence="8 9">
    <name type="scientific">Didymella glomerata</name>
    <dbReference type="NCBI Taxonomy" id="749621"/>
    <lineage>
        <taxon>Eukaryota</taxon>
        <taxon>Fungi</taxon>
        <taxon>Dikarya</taxon>
        <taxon>Ascomycota</taxon>
        <taxon>Pezizomycotina</taxon>
        <taxon>Dothideomycetes</taxon>
        <taxon>Pleosporomycetidae</taxon>
        <taxon>Pleosporales</taxon>
        <taxon>Pleosporineae</taxon>
        <taxon>Didymellaceae</taxon>
        <taxon>Didymella</taxon>
    </lineage>
</organism>
<evidence type="ECO:0000256" key="3">
    <source>
        <dbReference type="PIRSR" id="PIRSR601461-1"/>
    </source>
</evidence>
<dbReference type="InterPro" id="IPR021109">
    <property type="entry name" value="Peptidase_aspartic_dom_sf"/>
</dbReference>
<dbReference type="AlphaFoldDB" id="A0A9W9BU42"/>
<dbReference type="GO" id="GO:0004190">
    <property type="term" value="F:aspartic-type endopeptidase activity"/>
    <property type="evidence" value="ECO:0007669"/>
    <property type="project" value="UniProtKB-KW"/>
</dbReference>
<name>A0A9W9BU42_9PLEO</name>
<feature type="domain" description="Peptidase A1" evidence="7">
    <location>
        <begin position="30"/>
        <end position="389"/>
    </location>
</feature>
<evidence type="ECO:0000259" key="7">
    <source>
        <dbReference type="PROSITE" id="PS51767"/>
    </source>
</evidence>
<comment type="caution">
    <text evidence="8">The sequence shown here is derived from an EMBL/GenBank/DDBJ whole genome shotgun (WGS) entry which is preliminary data.</text>
</comment>
<dbReference type="GO" id="GO:0006508">
    <property type="term" value="P:proteolysis"/>
    <property type="evidence" value="ECO:0007669"/>
    <property type="project" value="UniProtKB-KW"/>
</dbReference>
<evidence type="ECO:0000256" key="4">
    <source>
        <dbReference type="PIRSR" id="PIRSR601461-2"/>
    </source>
</evidence>
<keyword evidence="6" id="KW-0732">Signal</keyword>
<evidence type="ECO:0000256" key="2">
    <source>
        <dbReference type="ARBA" id="ARBA00022750"/>
    </source>
</evidence>
<accession>A0A9W9BU42</accession>
<keyword evidence="5" id="KW-0645">Protease</keyword>
<evidence type="ECO:0000256" key="6">
    <source>
        <dbReference type="SAM" id="SignalP"/>
    </source>
</evidence>
<dbReference type="SUPFAM" id="SSF50630">
    <property type="entry name" value="Acid proteases"/>
    <property type="match status" value="1"/>
</dbReference>
<dbReference type="EMBL" id="JAPEUV010000291">
    <property type="protein sequence ID" value="KAJ4329748.1"/>
    <property type="molecule type" value="Genomic_DNA"/>
</dbReference>
<evidence type="ECO:0000256" key="5">
    <source>
        <dbReference type="RuleBase" id="RU000454"/>
    </source>
</evidence>
<protein>
    <recommendedName>
        <fullName evidence="7">Peptidase A1 domain-containing protein</fullName>
    </recommendedName>
</protein>
<dbReference type="InterPro" id="IPR001461">
    <property type="entry name" value="Aspartic_peptidase_A1"/>
</dbReference>
<dbReference type="CDD" id="cd05471">
    <property type="entry name" value="pepsin_like"/>
    <property type="match status" value="1"/>
</dbReference>
<evidence type="ECO:0000313" key="9">
    <source>
        <dbReference type="Proteomes" id="UP001140562"/>
    </source>
</evidence>
<dbReference type="PANTHER" id="PTHR47966">
    <property type="entry name" value="BETA-SITE APP-CLEAVING ENZYME, ISOFORM A-RELATED"/>
    <property type="match status" value="1"/>
</dbReference>
<feature type="signal peptide" evidence="6">
    <location>
        <begin position="1"/>
        <end position="16"/>
    </location>
</feature>
<sequence length="400" mass="43835">MLTSITFLAAAAAAAASVIELPVRIEEGYASVELAAGTPPKPYRLVFDTGSSTTWFTSTACTETSCPNPRPYNRTLYSANASSTSTDLHSFSRIPYIDGDGVAGAATLDVFSMRDGSFEWNQTFLSANESSWRWITADGFLGLGFSSIAETNTSSLVETLLWAGQLDKPRFGLFYGTNLADEGEQNGVLTIGDSAEEKYVDGSVVFAPLRREDKYQLWRAPLSSVNILVVGQPNATVLLNTGRLPDTTDADGVWPESNTTWSMYGAGTAVFDTGAGRISVPDEIIDAVYFNLGWNVTKLMHGEERMECKHLNASWALTFTLGEDKGEDMSFSIRGDEFVEPGAQCMPPIDNSGQDSFALIGSAFLQRWYTVFDFGADKVEKYEPRIGFGRLKKEWDYLHQ</sequence>
<dbReference type="PROSITE" id="PS51767">
    <property type="entry name" value="PEPTIDASE_A1"/>
    <property type="match status" value="1"/>
</dbReference>
<keyword evidence="4" id="KW-1015">Disulfide bond</keyword>
<reference evidence="8" key="1">
    <citation type="submission" date="2022-10" db="EMBL/GenBank/DDBJ databases">
        <title>Tapping the CABI collections for fungal endophytes: first genome assemblies for Collariella, Neodidymelliopsis, Ascochyta clinopodiicola, Didymella pomorum, Didymosphaeria variabile, Neocosmospora piperis and Neocucurbitaria cava.</title>
        <authorList>
            <person name="Hill R."/>
        </authorList>
    </citation>
    <scope>NUCLEOTIDE SEQUENCE</scope>
    <source>
        <strain evidence="8">IMI 360193</strain>
    </source>
</reference>
<keyword evidence="9" id="KW-1185">Reference proteome</keyword>
<dbReference type="InterPro" id="IPR033121">
    <property type="entry name" value="PEPTIDASE_A1"/>
</dbReference>
<dbReference type="PRINTS" id="PR00792">
    <property type="entry name" value="PEPSIN"/>
</dbReference>